<comment type="subcellular location">
    <subcellularLocation>
        <location evidence="1">Fimbrium</location>
    </subcellularLocation>
</comment>
<keyword evidence="3" id="KW-0281">Fimbrium</keyword>
<dbReference type="AlphaFoldDB" id="A0AA50Q4X6"/>
<sequence>MYLNSFYPKKVILIFLILLFGGVNLNSNANTIRLDFSANIVQGTCSLNLDKSVLSLDQVSQSRLQSNSLVNAQPFNVIASNCIGVAQANIQPVIFVTGVGGYQDGKWLFRSSDSDVGGAGVILVQSVTQPSYLDSEVKSGDAFPLAAVGQAPADMVLPFFAGVSCGGSTGCGTVKPGLLTANIVFNFAYR</sequence>
<protein>
    <recommendedName>
        <fullName evidence="5">Fimbrial-type adhesion domain-containing protein</fullName>
    </recommendedName>
</protein>
<evidence type="ECO:0000256" key="2">
    <source>
        <dbReference type="ARBA" id="ARBA00006671"/>
    </source>
</evidence>
<dbReference type="RefSeq" id="WP_306682034.1">
    <property type="nucleotide sequence ID" value="NZ_CP132914.1"/>
</dbReference>
<organism evidence="4">
    <name type="scientific">Shewanella oncorhynchi</name>
    <dbReference type="NCBI Taxonomy" id="2726434"/>
    <lineage>
        <taxon>Bacteria</taxon>
        <taxon>Pseudomonadati</taxon>
        <taxon>Pseudomonadota</taxon>
        <taxon>Gammaproteobacteria</taxon>
        <taxon>Alteromonadales</taxon>
        <taxon>Shewanellaceae</taxon>
        <taxon>Shewanella</taxon>
    </lineage>
</organism>
<evidence type="ECO:0000313" key="4">
    <source>
        <dbReference type="EMBL" id="WMB71230.1"/>
    </source>
</evidence>
<comment type="similarity">
    <text evidence="2">Belongs to the fimbrial protein family.</text>
</comment>
<dbReference type="GO" id="GO:0043709">
    <property type="term" value="P:cell adhesion involved in single-species biofilm formation"/>
    <property type="evidence" value="ECO:0007669"/>
    <property type="project" value="TreeGrafter"/>
</dbReference>
<dbReference type="GeneID" id="301339984"/>
<dbReference type="InterPro" id="IPR036937">
    <property type="entry name" value="Adhesion_dom_fimbrial_sf"/>
</dbReference>
<gene>
    <name evidence="4" type="ORF">RA178_12335</name>
</gene>
<dbReference type="InterPro" id="IPR008966">
    <property type="entry name" value="Adhesion_dom_sf"/>
</dbReference>
<proteinExistence type="inferred from homology"/>
<dbReference type="InterPro" id="IPR050263">
    <property type="entry name" value="Bact_Fimbrial_Adh_Pro"/>
</dbReference>
<dbReference type="SUPFAM" id="SSF49401">
    <property type="entry name" value="Bacterial adhesins"/>
    <property type="match status" value="1"/>
</dbReference>
<dbReference type="PANTHER" id="PTHR33420:SF14">
    <property type="entry name" value="TYPE 1 FIMBRIN D-MANNOSE SPECIFIC ADHESIN"/>
    <property type="match status" value="1"/>
</dbReference>
<dbReference type="Gene3D" id="2.60.40.1090">
    <property type="entry name" value="Fimbrial-type adhesion domain"/>
    <property type="match status" value="1"/>
</dbReference>
<dbReference type="EMBL" id="CP132914">
    <property type="protein sequence ID" value="WMB71230.1"/>
    <property type="molecule type" value="Genomic_DNA"/>
</dbReference>
<dbReference type="Proteomes" id="UP001236800">
    <property type="component" value="Chromosome"/>
</dbReference>
<name>A0AA50Q4X6_9GAMM</name>
<accession>A0AA50Q4X6</accession>
<evidence type="ECO:0000256" key="1">
    <source>
        <dbReference type="ARBA" id="ARBA00004561"/>
    </source>
</evidence>
<dbReference type="GO" id="GO:0009289">
    <property type="term" value="C:pilus"/>
    <property type="evidence" value="ECO:0007669"/>
    <property type="project" value="UniProtKB-SubCell"/>
</dbReference>
<evidence type="ECO:0008006" key="5">
    <source>
        <dbReference type="Google" id="ProtNLM"/>
    </source>
</evidence>
<dbReference type="PANTHER" id="PTHR33420">
    <property type="entry name" value="FIMBRIAL SUBUNIT ELFA-RELATED"/>
    <property type="match status" value="1"/>
</dbReference>
<evidence type="ECO:0000256" key="3">
    <source>
        <dbReference type="ARBA" id="ARBA00023263"/>
    </source>
</evidence>
<dbReference type="KEGG" id="sog:RA178_12335"/>
<reference evidence="4" key="1">
    <citation type="submission" date="2023-08" db="EMBL/GenBank/DDBJ databases">
        <title>Complete genome sequence of Shewanella oncorhynchi Z-P2, a siderophore putrebactin-producing bacterium.</title>
        <authorList>
            <person name="Zhang Y."/>
        </authorList>
    </citation>
    <scope>NUCLEOTIDE SEQUENCE</scope>
    <source>
        <strain evidence="4">Z-P2</strain>
    </source>
</reference>